<dbReference type="Gene3D" id="3.90.470.20">
    <property type="entry name" value="4'-phosphopantetheinyl transferase domain"/>
    <property type="match status" value="1"/>
</dbReference>
<name>A0A413VXZ7_9BACE</name>
<dbReference type="InterPro" id="IPR037143">
    <property type="entry name" value="4-PPantetheinyl_Trfase_dom_sf"/>
</dbReference>
<evidence type="ECO:0000259" key="2">
    <source>
        <dbReference type="Pfam" id="PF01648"/>
    </source>
</evidence>
<dbReference type="SUPFAM" id="SSF56214">
    <property type="entry name" value="4'-phosphopantetheinyl transferase"/>
    <property type="match status" value="2"/>
</dbReference>
<keyword evidence="1" id="KW-0808">Transferase</keyword>
<dbReference type="GeneID" id="69502892"/>
<evidence type="ECO:0000313" key="4">
    <source>
        <dbReference type="Proteomes" id="UP000284379"/>
    </source>
</evidence>
<dbReference type="Pfam" id="PF01648">
    <property type="entry name" value="ACPS"/>
    <property type="match status" value="1"/>
</dbReference>
<feature type="domain" description="4'-phosphopantetheinyl transferase" evidence="2">
    <location>
        <begin position="104"/>
        <end position="193"/>
    </location>
</feature>
<dbReference type="GO" id="GO:0008897">
    <property type="term" value="F:holo-[acyl-carrier-protein] synthase activity"/>
    <property type="evidence" value="ECO:0007669"/>
    <property type="project" value="InterPro"/>
</dbReference>
<reference evidence="3 4" key="1">
    <citation type="submission" date="2018-08" db="EMBL/GenBank/DDBJ databases">
        <title>A genome reference for cultivated species of the human gut microbiota.</title>
        <authorList>
            <person name="Zou Y."/>
            <person name="Xue W."/>
            <person name="Luo G."/>
        </authorList>
    </citation>
    <scope>NUCLEOTIDE SEQUENCE [LARGE SCALE GENOMIC DNA]</scope>
    <source>
        <strain evidence="3 4">AM40-30BH</strain>
    </source>
</reference>
<sequence length="209" mass="25204">MALFLQHREPSFQWGIWKMEEPIDVLLGLLPERAYYEEELQRFNAPHRKQEWLSVRALLFRLLGMHKEVCYEPSGKPYLADNSYFISISHTKGYVAVILSEEKPVGIDIEQYSRRVHKVAHKYMREDEQFVPYGEDDTWSLLLHWSAKEVMFKCMNTPEVDFREHLHIEPFTTEQQGVFLAHEYRTEQQRNFRIHYLIHPEFVMTWQID</sequence>
<accession>A0A413VXZ7</accession>
<evidence type="ECO:0000313" key="3">
    <source>
        <dbReference type="EMBL" id="RHB38442.1"/>
    </source>
</evidence>
<dbReference type="AlphaFoldDB" id="A0A413VXZ7"/>
<comment type="caution">
    <text evidence="3">The sequence shown here is derived from an EMBL/GenBank/DDBJ whole genome shotgun (WGS) entry which is preliminary data.</text>
</comment>
<organism evidence="3 4">
    <name type="scientific">Bacteroides nordii</name>
    <dbReference type="NCBI Taxonomy" id="291645"/>
    <lineage>
        <taxon>Bacteria</taxon>
        <taxon>Pseudomonadati</taxon>
        <taxon>Bacteroidota</taxon>
        <taxon>Bacteroidia</taxon>
        <taxon>Bacteroidales</taxon>
        <taxon>Bacteroidaceae</taxon>
        <taxon>Bacteroides</taxon>
    </lineage>
</organism>
<dbReference type="Proteomes" id="UP000284379">
    <property type="component" value="Unassembled WGS sequence"/>
</dbReference>
<gene>
    <name evidence="3" type="ORF">DW888_01085</name>
</gene>
<protein>
    <submittedName>
        <fullName evidence="3">Siderophore biosynthesis protein</fullName>
    </submittedName>
</protein>
<dbReference type="GO" id="GO:0000287">
    <property type="term" value="F:magnesium ion binding"/>
    <property type="evidence" value="ECO:0007669"/>
    <property type="project" value="InterPro"/>
</dbReference>
<dbReference type="InterPro" id="IPR008278">
    <property type="entry name" value="4-PPantetheinyl_Trfase_dom"/>
</dbReference>
<dbReference type="EMBL" id="QSGO01000001">
    <property type="protein sequence ID" value="RHB38442.1"/>
    <property type="molecule type" value="Genomic_DNA"/>
</dbReference>
<proteinExistence type="predicted"/>
<evidence type="ECO:0000256" key="1">
    <source>
        <dbReference type="ARBA" id="ARBA00022679"/>
    </source>
</evidence>
<dbReference type="RefSeq" id="WP_007486604.1">
    <property type="nucleotide sequence ID" value="NZ_CABJFV010000001.1"/>
</dbReference>